<dbReference type="InterPro" id="IPR029028">
    <property type="entry name" value="Alpha/beta_knot_MTases"/>
</dbReference>
<evidence type="ECO:0000313" key="10">
    <source>
        <dbReference type="Proteomes" id="UP000249646"/>
    </source>
</evidence>
<evidence type="ECO:0000256" key="7">
    <source>
        <dbReference type="PIRSR" id="PIRSR029256-1"/>
    </source>
</evidence>
<keyword evidence="2 6" id="KW-0489">Methyltransferase</keyword>
<dbReference type="PIRSF" id="PIRSF029256">
    <property type="entry name" value="SpoU_TrmH_prd"/>
    <property type="match status" value="1"/>
</dbReference>
<dbReference type="AlphaFoldDB" id="A0A2W7G494"/>
<keyword evidence="5 6" id="KW-0819">tRNA processing</keyword>
<dbReference type="HAMAP" id="MF_01885">
    <property type="entry name" value="tRNA_methyltr_TrmL"/>
    <property type="match status" value="1"/>
</dbReference>
<keyword evidence="3 6" id="KW-0808">Transferase</keyword>
<dbReference type="Pfam" id="PF00588">
    <property type="entry name" value="SpoU_methylase"/>
    <property type="match status" value="1"/>
</dbReference>
<comment type="similarity">
    <text evidence="6">Belongs to the class IV-like SAM-binding methyltransferase superfamily. RNA methyltransferase TrmH family. TrmL subfamily.</text>
</comment>
<gene>
    <name evidence="9" type="ORF">BCF89_10548</name>
</gene>
<feature type="binding site" evidence="6 7">
    <location>
        <position position="107"/>
    </location>
    <ligand>
        <name>S-adenosyl-L-methionine</name>
        <dbReference type="ChEBI" id="CHEBI:59789"/>
    </ligand>
</feature>
<organism evidence="9 10">
    <name type="scientific">Metamycoplasma auris</name>
    <dbReference type="NCBI Taxonomy" id="51363"/>
    <lineage>
        <taxon>Bacteria</taxon>
        <taxon>Bacillati</taxon>
        <taxon>Mycoplasmatota</taxon>
        <taxon>Mycoplasmoidales</taxon>
        <taxon>Metamycoplasmataceae</taxon>
        <taxon>Metamycoplasma</taxon>
    </lineage>
</organism>
<sequence>MINIVLYQPEISPNTANIIRTSFAGNAKLHIIKPIAFDLHPHWLKRKAAGHFLSEIQHEIHKNYDEFIKKYPDKDIFYITRYGLKNYADQDYKKILEDKKEIWVMFGTESTGIPKRIMQNKIENCLRIPMNPNCRSLNLANSVAIVLYEILRQLDFADLSLFEVQKGKDFILKKD</sequence>
<dbReference type="OrthoDB" id="9789043at2"/>
<comment type="subcellular location">
    <subcellularLocation>
        <location evidence="6">Cytoplasm</location>
    </subcellularLocation>
</comment>
<evidence type="ECO:0000313" key="9">
    <source>
        <dbReference type="EMBL" id="PZV99914.1"/>
    </source>
</evidence>
<dbReference type="GO" id="GO:0141102">
    <property type="term" value="F:tRNA (5-carboxymethylaminomethyluridine(34)-2'-O)-methyltransferase activity"/>
    <property type="evidence" value="ECO:0007669"/>
    <property type="project" value="RHEA"/>
</dbReference>
<feature type="binding site" evidence="6 7">
    <location>
        <position position="136"/>
    </location>
    <ligand>
        <name>S-adenosyl-L-methionine</name>
        <dbReference type="ChEBI" id="CHEBI:59789"/>
    </ligand>
</feature>
<dbReference type="Proteomes" id="UP000249646">
    <property type="component" value="Unassembled WGS sequence"/>
</dbReference>
<name>A0A2W7G494_9BACT</name>
<protein>
    <recommendedName>
        <fullName evidence="6">Putative tRNA (cytidine(34)-2'-O)-methyltransferase</fullName>
        <ecNumber evidence="6">2.1.1.207</ecNumber>
    </recommendedName>
    <alternativeName>
        <fullName evidence="6">tRNA (cytidine/uridine-2'-O-)-methyltransferase</fullName>
    </alternativeName>
</protein>
<dbReference type="EC" id="2.1.1.207" evidence="6"/>
<evidence type="ECO:0000256" key="1">
    <source>
        <dbReference type="ARBA" id="ARBA00022490"/>
    </source>
</evidence>
<evidence type="ECO:0000256" key="4">
    <source>
        <dbReference type="ARBA" id="ARBA00022691"/>
    </source>
</evidence>
<dbReference type="GO" id="GO:0005737">
    <property type="term" value="C:cytoplasm"/>
    <property type="evidence" value="ECO:0007669"/>
    <property type="project" value="UniProtKB-SubCell"/>
</dbReference>
<comment type="catalytic activity">
    <reaction evidence="6">
        <text>5-carboxymethylaminomethyluridine(34) in tRNA(Leu) + S-adenosyl-L-methionine = 5-carboxymethylaminomethyl-2'-O-methyluridine(34) in tRNA(Leu) + S-adenosyl-L-homocysteine + H(+)</text>
        <dbReference type="Rhea" id="RHEA:43088"/>
        <dbReference type="Rhea" id="RHEA-COMP:10333"/>
        <dbReference type="Rhea" id="RHEA-COMP:10334"/>
        <dbReference type="ChEBI" id="CHEBI:15378"/>
        <dbReference type="ChEBI" id="CHEBI:57856"/>
        <dbReference type="ChEBI" id="CHEBI:59789"/>
        <dbReference type="ChEBI" id="CHEBI:74508"/>
        <dbReference type="ChEBI" id="CHEBI:74511"/>
        <dbReference type="EC" id="2.1.1.207"/>
    </reaction>
</comment>
<evidence type="ECO:0000256" key="6">
    <source>
        <dbReference type="HAMAP-Rule" id="MF_01885"/>
    </source>
</evidence>
<comment type="catalytic activity">
    <reaction evidence="6">
        <text>cytidine(34) in tRNA + S-adenosyl-L-methionine = 2'-O-methylcytidine(34) in tRNA + S-adenosyl-L-homocysteine + H(+)</text>
        <dbReference type="Rhea" id="RHEA:43084"/>
        <dbReference type="Rhea" id="RHEA-COMP:10331"/>
        <dbReference type="Rhea" id="RHEA-COMP:10332"/>
        <dbReference type="ChEBI" id="CHEBI:15378"/>
        <dbReference type="ChEBI" id="CHEBI:57856"/>
        <dbReference type="ChEBI" id="CHEBI:59789"/>
        <dbReference type="ChEBI" id="CHEBI:74495"/>
        <dbReference type="ChEBI" id="CHEBI:82748"/>
        <dbReference type="EC" id="2.1.1.207"/>
    </reaction>
</comment>
<dbReference type="Gene3D" id="3.40.1280.10">
    <property type="match status" value="1"/>
</dbReference>
<keyword evidence="1 6" id="KW-0963">Cytoplasm</keyword>
<proteinExistence type="inferred from homology"/>
<dbReference type="InterPro" id="IPR001537">
    <property type="entry name" value="SpoU_MeTrfase"/>
</dbReference>
<keyword evidence="10" id="KW-1185">Reference proteome</keyword>
<dbReference type="PANTHER" id="PTHR42971:SF1">
    <property type="entry name" value="TRNA (CYTIDINE(34)-2'-O)-METHYLTRANSFERASE"/>
    <property type="match status" value="1"/>
</dbReference>
<dbReference type="GO" id="GO:0003723">
    <property type="term" value="F:RNA binding"/>
    <property type="evidence" value="ECO:0007669"/>
    <property type="project" value="InterPro"/>
</dbReference>
<evidence type="ECO:0000256" key="3">
    <source>
        <dbReference type="ARBA" id="ARBA00022679"/>
    </source>
</evidence>
<dbReference type="RefSeq" id="WP_111518628.1">
    <property type="nucleotide sequence ID" value="NZ_QKUB01000005.1"/>
</dbReference>
<dbReference type="InterPro" id="IPR029026">
    <property type="entry name" value="tRNA_m1G_MTases_N"/>
</dbReference>
<evidence type="ECO:0000256" key="5">
    <source>
        <dbReference type="ARBA" id="ARBA00022694"/>
    </source>
</evidence>
<comment type="caution">
    <text evidence="9">The sequence shown here is derived from an EMBL/GenBank/DDBJ whole genome shotgun (WGS) entry which is preliminary data.</text>
</comment>
<dbReference type="GO" id="GO:0002130">
    <property type="term" value="P:wobble position ribose methylation"/>
    <property type="evidence" value="ECO:0007669"/>
    <property type="project" value="TreeGrafter"/>
</dbReference>
<dbReference type="EMBL" id="QKUB01000005">
    <property type="protein sequence ID" value="PZV99914.1"/>
    <property type="molecule type" value="Genomic_DNA"/>
</dbReference>
<keyword evidence="4 6" id="KW-0949">S-adenosyl-L-methionine</keyword>
<feature type="binding site" evidence="6 7">
    <location>
        <position position="79"/>
    </location>
    <ligand>
        <name>S-adenosyl-L-methionine</name>
        <dbReference type="ChEBI" id="CHEBI:59789"/>
    </ligand>
</feature>
<dbReference type="InterPro" id="IPR016914">
    <property type="entry name" value="TrmL"/>
</dbReference>
<feature type="binding site" evidence="6 7">
    <location>
        <position position="128"/>
    </location>
    <ligand>
        <name>S-adenosyl-L-methionine</name>
        <dbReference type="ChEBI" id="CHEBI:59789"/>
    </ligand>
</feature>
<feature type="domain" description="tRNA/rRNA methyltransferase SpoU type" evidence="8">
    <location>
        <begin position="2"/>
        <end position="148"/>
    </location>
</feature>
<reference evidence="9 10" key="1">
    <citation type="submission" date="2018-06" db="EMBL/GenBank/DDBJ databases">
        <title>Genomic Encyclopedia of Archaeal and Bacterial Type Strains, Phase II (KMG-II): from individual species to whole genera.</title>
        <authorList>
            <person name="Goeker M."/>
        </authorList>
    </citation>
    <scope>NUCLEOTIDE SEQUENCE [LARGE SCALE GENOMIC DNA]</scope>
    <source>
        <strain evidence="9 10">ATCC 51348</strain>
    </source>
</reference>
<comment type="function">
    <text evidence="6">Could methylate the ribose at the nucleotide 34 wobble position in tRNA.</text>
</comment>
<evidence type="ECO:0000256" key="2">
    <source>
        <dbReference type="ARBA" id="ARBA00022603"/>
    </source>
</evidence>
<dbReference type="PANTHER" id="PTHR42971">
    <property type="entry name" value="TRNA (CYTIDINE(34)-2'-O)-METHYLTRANSFERASE"/>
    <property type="match status" value="1"/>
</dbReference>
<dbReference type="CDD" id="cd18094">
    <property type="entry name" value="SpoU-like_TrmL"/>
    <property type="match status" value="1"/>
</dbReference>
<dbReference type="SUPFAM" id="SSF75217">
    <property type="entry name" value="alpha/beta knot"/>
    <property type="match status" value="1"/>
</dbReference>
<evidence type="ECO:0000259" key="8">
    <source>
        <dbReference type="Pfam" id="PF00588"/>
    </source>
</evidence>
<accession>A0A2W7G494</accession>
<dbReference type="GO" id="GO:0141098">
    <property type="term" value="F:tRNA (cytidine(34)-2'-O)-methyltransferase activity"/>
    <property type="evidence" value="ECO:0007669"/>
    <property type="project" value="RHEA"/>
</dbReference>